<gene>
    <name evidence="1" type="ORF">ACFOY7_12020</name>
</gene>
<sequence>MISGWVPLIKVSLYEAMGGVKAGEGSFEVTGVKVKDVIYGWEDISRLGR</sequence>
<keyword evidence="2" id="KW-1185">Reference proteome</keyword>
<dbReference type="Proteomes" id="UP001595882">
    <property type="component" value="Unassembled WGS sequence"/>
</dbReference>
<name>A0ABV8WXM9_9BACI</name>
<comment type="caution">
    <text evidence="1">The sequence shown here is derived from an EMBL/GenBank/DDBJ whole genome shotgun (WGS) entry which is preliminary data.</text>
</comment>
<proteinExistence type="predicted"/>
<protein>
    <submittedName>
        <fullName evidence="1">Uncharacterized protein</fullName>
    </submittedName>
</protein>
<reference evidence="2" key="1">
    <citation type="journal article" date="2019" name="Int. J. Syst. Evol. Microbiol.">
        <title>The Global Catalogue of Microorganisms (GCM) 10K type strain sequencing project: providing services to taxonomists for standard genome sequencing and annotation.</title>
        <authorList>
            <consortium name="The Broad Institute Genomics Platform"/>
            <consortium name="The Broad Institute Genome Sequencing Center for Infectious Disease"/>
            <person name="Wu L."/>
            <person name="Ma J."/>
        </authorList>
    </citation>
    <scope>NUCLEOTIDE SEQUENCE [LARGE SCALE GENOMIC DNA]</scope>
    <source>
        <strain evidence="2">CCUG 37865</strain>
    </source>
</reference>
<evidence type="ECO:0000313" key="2">
    <source>
        <dbReference type="Proteomes" id="UP001595882"/>
    </source>
</evidence>
<dbReference type="RefSeq" id="WP_390252332.1">
    <property type="nucleotide sequence ID" value="NZ_JBHSDT010000008.1"/>
</dbReference>
<dbReference type="EMBL" id="JBHSDT010000008">
    <property type="protein sequence ID" value="MFC4403798.1"/>
    <property type="molecule type" value="Genomic_DNA"/>
</dbReference>
<accession>A0ABV8WXM9</accession>
<organism evidence="1 2">
    <name type="scientific">Gracilibacillus xinjiangensis</name>
    <dbReference type="NCBI Taxonomy" id="1193282"/>
    <lineage>
        <taxon>Bacteria</taxon>
        <taxon>Bacillati</taxon>
        <taxon>Bacillota</taxon>
        <taxon>Bacilli</taxon>
        <taxon>Bacillales</taxon>
        <taxon>Bacillaceae</taxon>
        <taxon>Gracilibacillus</taxon>
    </lineage>
</organism>
<evidence type="ECO:0000313" key="1">
    <source>
        <dbReference type="EMBL" id="MFC4403798.1"/>
    </source>
</evidence>